<dbReference type="Proteomes" id="UP000653565">
    <property type="component" value="Unassembled WGS sequence"/>
</dbReference>
<feature type="chain" id="PRO_5044154913" evidence="1">
    <location>
        <begin position="24"/>
        <end position="222"/>
    </location>
</feature>
<reference evidence="2" key="1">
    <citation type="journal article" date="2020" name="bioRxiv">
        <title>Genomic and phenotypic heterogeneity of clinical isolates of the human pathogens Aspergillus fumigatus, Aspergillus lentulus and Aspergillus fumigatiaffinis.</title>
        <authorList>
            <person name="dos Santos R.A.C."/>
            <person name="Steenwyk J.L."/>
            <person name="Rivero-Menendez O."/>
            <person name="Mead M.E."/>
            <person name="Silva L.P."/>
            <person name="Bastos R.W."/>
            <person name="Alastruey-Izquierdo A."/>
            <person name="Goldman G.H."/>
            <person name="Rokas A."/>
        </authorList>
    </citation>
    <scope>NUCLEOTIDE SEQUENCE</scope>
    <source>
        <strain evidence="2">CNM-CM6805</strain>
    </source>
</reference>
<name>A0A8H4GH70_9EURO</name>
<gene>
    <name evidence="2" type="ORF">CNMCM6805_003339</name>
</gene>
<evidence type="ECO:0000256" key="1">
    <source>
        <dbReference type="SAM" id="SignalP"/>
    </source>
</evidence>
<dbReference type="OrthoDB" id="2251794at2759"/>
<evidence type="ECO:0000313" key="3">
    <source>
        <dbReference type="Proteomes" id="UP000653565"/>
    </source>
</evidence>
<comment type="caution">
    <text evidence="2">The sequence shown here is derived from an EMBL/GenBank/DDBJ whole genome shotgun (WGS) entry which is preliminary data.</text>
</comment>
<organism evidence="2 3">
    <name type="scientific">Aspergillus fumigatiaffinis</name>
    <dbReference type="NCBI Taxonomy" id="340414"/>
    <lineage>
        <taxon>Eukaryota</taxon>
        <taxon>Fungi</taxon>
        <taxon>Dikarya</taxon>
        <taxon>Ascomycota</taxon>
        <taxon>Pezizomycotina</taxon>
        <taxon>Eurotiomycetes</taxon>
        <taxon>Eurotiomycetidae</taxon>
        <taxon>Eurotiales</taxon>
        <taxon>Aspergillaceae</taxon>
        <taxon>Aspergillus</taxon>
        <taxon>Aspergillus subgen. Fumigati</taxon>
    </lineage>
</organism>
<sequence>MYPSTSLAGWAYALLLLASPGHADTTTNFQSQNDRSGGCTQPPLNSCNFYAQCLESRYHCGPSGYPIGFGQKFCEKSLVWRPKMSATGQEWITKTMLCLQEELVPFANGSESQTCSELKKYALGTHAECYVKSGVCTLPFEDWGKILEIVGPALISEPENFKSAFETAGDCVKLYIWLLGKVFHGSTSSLDQNGFLQPPVGARTGDWEGWVGSQQPVDLTYI</sequence>
<keyword evidence="1" id="KW-0732">Signal</keyword>
<dbReference type="EMBL" id="JAAAPX010000196">
    <property type="protein sequence ID" value="KAF4227181.1"/>
    <property type="molecule type" value="Genomic_DNA"/>
</dbReference>
<evidence type="ECO:0000313" key="2">
    <source>
        <dbReference type="EMBL" id="KAF4227181.1"/>
    </source>
</evidence>
<reference evidence="2" key="2">
    <citation type="submission" date="2020-04" db="EMBL/GenBank/DDBJ databases">
        <authorList>
            <person name="Santos R.A.C."/>
            <person name="Steenwyk J.L."/>
            <person name="Rivero-Menendez O."/>
            <person name="Mead M.E."/>
            <person name="Silva L.P."/>
            <person name="Bastos R.W."/>
            <person name="Alastruey-Izquierdo A."/>
            <person name="Goldman G.H."/>
            <person name="Rokas A."/>
        </authorList>
    </citation>
    <scope>NUCLEOTIDE SEQUENCE</scope>
    <source>
        <strain evidence="2">CNM-CM6805</strain>
    </source>
</reference>
<keyword evidence="3" id="KW-1185">Reference proteome</keyword>
<feature type="signal peptide" evidence="1">
    <location>
        <begin position="1"/>
        <end position="23"/>
    </location>
</feature>
<accession>A0A8H4GH70</accession>
<dbReference type="AlphaFoldDB" id="A0A8H4GH70"/>
<proteinExistence type="predicted"/>
<protein>
    <submittedName>
        <fullName evidence="2">Uncharacterized protein</fullName>
    </submittedName>
</protein>